<protein>
    <submittedName>
        <fullName evidence="3">XRE family transcriptional regulator</fullName>
    </submittedName>
</protein>
<accession>A0A178XV46</accession>
<name>A0A178XV46_9HYPH</name>
<feature type="domain" description="HTH cro/C1-type" evidence="2">
    <location>
        <begin position="14"/>
        <end position="48"/>
    </location>
</feature>
<evidence type="ECO:0000256" key="1">
    <source>
        <dbReference type="SAM" id="MobiDB-lite"/>
    </source>
</evidence>
<dbReference type="SUPFAM" id="SSF52540">
    <property type="entry name" value="P-loop containing nucleoside triphosphate hydrolases"/>
    <property type="match status" value="1"/>
</dbReference>
<dbReference type="InterPro" id="IPR010982">
    <property type="entry name" value="Lambda_DNA-bd_dom_sf"/>
</dbReference>
<dbReference type="EMBL" id="LPUX01000060">
    <property type="protein sequence ID" value="OAP39036.1"/>
    <property type="molecule type" value="Genomic_DNA"/>
</dbReference>
<dbReference type="InterPro" id="IPR027417">
    <property type="entry name" value="P-loop_NTPase"/>
</dbReference>
<proteinExistence type="predicted"/>
<dbReference type="GO" id="GO:0003677">
    <property type="term" value="F:DNA binding"/>
    <property type="evidence" value="ECO:0007669"/>
    <property type="project" value="InterPro"/>
</dbReference>
<dbReference type="RefSeq" id="WP_064242511.1">
    <property type="nucleotide sequence ID" value="NZ_LPUX01000060.1"/>
</dbReference>
<evidence type="ECO:0000313" key="4">
    <source>
        <dbReference type="Proteomes" id="UP000094025"/>
    </source>
</evidence>
<evidence type="ECO:0000313" key="3">
    <source>
        <dbReference type="EMBL" id="OAP39036.1"/>
    </source>
</evidence>
<dbReference type="PROSITE" id="PS50943">
    <property type="entry name" value="HTH_CROC1"/>
    <property type="match status" value="1"/>
</dbReference>
<dbReference type="Gene3D" id="1.10.260.40">
    <property type="entry name" value="lambda repressor-like DNA-binding domains"/>
    <property type="match status" value="1"/>
</dbReference>
<keyword evidence="4" id="KW-1185">Reference proteome</keyword>
<gene>
    <name evidence="3" type="ORF">AU381_07985</name>
</gene>
<dbReference type="InterPro" id="IPR001387">
    <property type="entry name" value="Cro/C1-type_HTH"/>
</dbReference>
<evidence type="ECO:0000259" key="2">
    <source>
        <dbReference type="PROSITE" id="PS50943"/>
    </source>
</evidence>
<dbReference type="SUPFAM" id="SSF47413">
    <property type="entry name" value="lambda repressor-like DNA-binding domains"/>
    <property type="match status" value="1"/>
</dbReference>
<reference evidence="3 4" key="1">
    <citation type="journal article" date="2016" name="Int. J. Syst. Evol. Microbiol.">
        <title>Ensifer glycinis sp. nov., an novel rhizobial species associated with Glycine spp.</title>
        <authorList>
            <person name="Yan H."/>
            <person name="Yan J."/>
            <person name="Sui X.H."/>
            <person name="Wang E.T."/>
            <person name="Chen W.X."/>
            <person name="Zhang X.X."/>
            <person name="Chen W.F."/>
        </authorList>
    </citation>
    <scope>NUCLEOTIDE SEQUENCE [LARGE SCALE GENOMIC DNA]</scope>
    <source>
        <strain evidence="3 4">CCBAU 23380</strain>
    </source>
</reference>
<comment type="caution">
    <text evidence="3">The sequence shown here is derived from an EMBL/GenBank/DDBJ whole genome shotgun (WGS) entry which is preliminary data.</text>
</comment>
<dbReference type="Pfam" id="PF01381">
    <property type="entry name" value="HTH_3"/>
    <property type="match status" value="1"/>
</dbReference>
<dbReference type="OrthoDB" id="8566588at2"/>
<dbReference type="Proteomes" id="UP000094025">
    <property type="component" value="Unassembled WGS sequence"/>
</dbReference>
<sequence length="732" mass="80783">MTEYTQIHEAGNVISRLRGELGITQSALAEKSGLDQSRISRIEKGEVSQEADIEKVLDALIGCGSAAAEQFKQYVGREWVHIQPPSFWNPERACLEITEETLEKITVFLGNEERPWPLRRQIERQRESLARAATFLSNLKHNIAFIGDMGVGKSTAISFLFDLLVPPSMAETSINRPVLETGAGGTTICEVHIKAGPEFGLALLPMSDGELRELVGDFCAAKWSTYMKEQGDGTDAVNVSREAERAIRNMAALTRKRETVDGKIVYYDPVQDLAKSCGSEEEFRTRVLGLMNLDERSRRELWYDSSTRKHPMEWVTETFKAVNNGRLRDVPLPKSIDLLIPNFGKTFGEMDISVIDTKGVDDVAVREDLDQRLKDPRTTVVFCSRFNDAPGTSSRVLLQHMRQTFSERFDTGKVSILALPRSGEARAMKDDMGEQALTDPEGYEFKRIQVTSELTADDSAGVPIFFFNVENDGATDVRADIGAQLSRMRKTVESRLFDLCAAAEEIIENHEAQAINAAIEEVASRLNTFLAGNRRLGARERLAHVDALSTIRGVRYASTLWAATRRNGEYIGLNIHHLIGVGAARDAKLRSDVWFGALDAFLNAMKADGDLALAAKSIEQISASAIASKRAFLEAAQRGGIEVYREPLSQSSAWASCAAEWGAGPGFKGRVAQRLEDWFTTQTGLKSTLEDMINSLWEKTVIAPLLRLAEESAPEAGPSSDNVIAFPGRASA</sequence>
<dbReference type="STRING" id="1472378.AU381_07985"/>
<organism evidence="3 4">
    <name type="scientific">Sinorhizobium glycinis</name>
    <dbReference type="NCBI Taxonomy" id="1472378"/>
    <lineage>
        <taxon>Bacteria</taxon>
        <taxon>Pseudomonadati</taxon>
        <taxon>Pseudomonadota</taxon>
        <taxon>Alphaproteobacteria</taxon>
        <taxon>Hyphomicrobiales</taxon>
        <taxon>Rhizobiaceae</taxon>
        <taxon>Sinorhizobium/Ensifer group</taxon>
        <taxon>Sinorhizobium</taxon>
    </lineage>
</organism>
<feature type="region of interest" description="Disordered" evidence="1">
    <location>
        <begin position="713"/>
        <end position="732"/>
    </location>
</feature>
<dbReference type="CDD" id="cd00093">
    <property type="entry name" value="HTH_XRE"/>
    <property type="match status" value="1"/>
</dbReference>
<dbReference type="SMART" id="SM00530">
    <property type="entry name" value="HTH_XRE"/>
    <property type="match status" value="1"/>
</dbReference>
<dbReference type="AlphaFoldDB" id="A0A178XV46"/>